<gene>
    <name evidence="2" type="ORF">EJ04DRAFT_511090</name>
</gene>
<keyword evidence="3" id="KW-1185">Reference proteome</keyword>
<dbReference type="AlphaFoldDB" id="A0A9P4R1J9"/>
<organism evidence="2 3">
    <name type="scientific">Polyplosphaeria fusca</name>
    <dbReference type="NCBI Taxonomy" id="682080"/>
    <lineage>
        <taxon>Eukaryota</taxon>
        <taxon>Fungi</taxon>
        <taxon>Dikarya</taxon>
        <taxon>Ascomycota</taxon>
        <taxon>Pezizomycotina</taxon>
        <taxon>Dothideomycetes</taxon>
        <taxon>Pleosporomycetidae</taxon>
        <taxon>Pleosporales</taxon>
        <taxon>Tetraplosphaeriaceae</taxon>
        <taxon>Polyplosphaeria</taxon>
    </lineage>
</organism>
<dbReference type="PANTHER" id="PTHR39470:SF1">
    <property type="entry name" value="CHORISMATE SYNTHASE PROTEIN"/>
    <property type="match status" value="1"/>
</dbReference>
<dbReference type="PANTHER" id="PTHR39470">
    <property type="entry name" value="CHROMOSOME 10, WHOLE GENOME SHOTGUN SEQUENCE"/>
    <property type="match status" value="1"/>
</dbReference>
<evidence type="ECO:0008006" key="4">
    <source>
        <dbReference type="Google" id="ProtNLM"/>
    </source>
</evidence>
<dbReference type="EMBL" id="ML996125">
    <property type="protein sequence ID" value="KAF2736430.1"/>
    <property type="molecule type" value="Genomic_DNA"/>
</dbReference>
<keyword evidence="1" id="KW-0812">Transmembrane</keyword>
<feature type="transmembrane region" description="Helical" evidence="1">
    <location>
        <begin position="68"/>
        <end position="88"/>
    </location>
</feature>
<comment type="caution">
    <text evidence="2">The sequence shown here is derived from an EMBL/GenBank/DDBJ whole genome shotgun (WGS) entry which is preliminary data.</text>
</comment>
<protein>
    <recommendedName>
        <fullName evidence="4">Chorismate synthase protein</fullName>
    </recommendedName>
</protein>
<name>A0A9P4R1J9_9PLEO</name>
<feature type="transmembrane region" description="Helical" evidence="1">
    <location>
        <begin position="7"/>
        <end position="23"/>
    </location>
</feature>
<feature type="transmembrane region" description="Helical" evidence="1">
    <location>
        <begin position="162"/>
        <end position="184"/>
    </location>
</feature>
<reference evidence="2" key="1">
    <citation type="journal article" date="2020" name="Stud. Mycol.">
        <title>101 Dothideomycetes genomes: a test case for predicting lifestyles and emergence of pathogens.</title>
        <authorList>
            <person name="Haridas S."/>
            <person name="Albert R."/>
            <person name="Binder M."/>
            <person name="Bloem J."/>
            <person name="Labutti K."/>
            <person name="Salamov A."/>
            <person name="Andreopoulos B."/>
            <person name="Baker S."/>
            <person name="Barry K."/>
            <person name="Bills G."/>
            <person name="Bluhm B."/>
            <person name="Cannon C."/>
            <person name="Castanera R."/>
            <person name="Culley D."/>
            <person name="Daum C."/>
            <person name="Ezra D."/>
            <person name="Gonzalez J."/>
            <person name="Henrissat B."/>
            <person name="Kuo A."/>
            <person name="Liang C."/>
            <person name="Lipzen A."/>
            <person name="Lutzoni F."/>
            <person name="Magnuson J."/>
            <person name="Mondo S."/>
            <person name="Nolan M."/>
            <person name="Ohm R."/>
            <person name="Pangilinan J."/>
            <person name="Park H.-J."/>
            <person name="Ramirez L."/>
            <person name="Alfaro M."/>
            <person name="Sun H."/>
            <person name="Tritt A."/>
            <person name="Yoshinaga Y."/>
            <person name="Zwiers L.-H."/>
            <person name="Turgeon B."/>
            <person name="Goodwin S."/>
            <person name="Spatafora J."/>
            <person name="Crous P."/>
            <person name="Grigoriev I."/>
        </authorList>
    </citation>
    <scope>NUCLEOTIDE SEQUENCE</scope>
    <source>
        <strain evidence="2">CBS 125425</strain>
    </source>
</reference>
<evidence type="ECO:0000256" key="1">
    <source>
        <dbReference type="SAM" id="Phobius"/>
    </source>
</evidence>
<evidence type="ECO:0000313" key="3">
    <source>
        <dbReference type="Proteomes" id="UP000799444"/>
    </source>
</evidence>
<dbReference type="OrthoDB" id="4218123at2759"/>
<keyword evidence="1" id="KW-1133">Transmembrane helix</keyword>
<evidence type="ECO:0000313" key="2">
    <source>
        <dbReference type="EMBL" id="KAF2736430.1"/>
    </source>
</evidence>
<sequence>MFNIRSIILLFVSWVLIPRLTFLPKSLHTLLTIFGPFLLPKIIDAFNTSRATSRSVPIRPTPPWVQRALNLLFLSAVVFLVLSLPNFAPENVFLKTQSRLQIQPETLFNRLQKVRDLTADDETLRSKFGSASSKLVYVAYGPDTLINCIWCAAPDGNDAQNYFLYSLPKILTPHIFHLIVLGLATSSMVGTEGSRLRIHATIAGLVLACAEAWYMGTYDVSVNKRATVLQDIDFAHWRIRVWRYLAFAATDAVLGLVLWATSTNRWLAIPPKIAERLEASTKQAEATRLKLQGLGLLGNSINRDSALRGVREEYWQTEGQWMAETVQEEAVRTQINQALEKINYQGLETHVSGVADNLINSIDGLTTSQMLPSSDTSEAATQ</sequence>
<feature type="transmembrane region" description="Helical" evidence="1">
    <location>
        <begin position="196"/>
        <end position="215"/>
    </location>
</feature>
<accession>A0A9P4R1J9</accession>
<proteinExistence type="predicted"/>
<feature type="transmembrane region" description="Helical" evidence="1">
    <location>
        <begin position="241"/>
        <end position="260"/>
    </location>
</feature>
<dbReference type="Proteomes" id="UP000799444">
    <property type="component" value="Unassembled WGS sequence"/>
</dbReference>
<keyword evidence="1" id="KW-0472">Membrane</keyword>